<dbReference type="NCBIfam" id="TIGR00254">
    <property type="entry name" value="GGDEF"/>
    <property type="match status" value="1"/>
</dbReference>
<keyword evidence="4" id="KW-0472">Membrane</keyword>
<keyword evidence="3" id="KW-0175">Coiled coil</keyword>
<evidence type="ECO:0000259" key="6">
    <source>
        <dbReference type="PROSITE" id="PS50887"/>
    </source>
</evidence>
<reference evidence="7 8" key="1">
    <citation type="submission" date="2023-07" db="EMBL/GenBank/DDBJ databases">
        <title>Sorghum-associated microbial communities from plants grown in Nebraska, USA.</title>
        <authorList>
            <person name="Schachtman D."/>
        </authorList>
    </citation>
    <scope>NUCLEOTIDE SEQUENCE [LARGE SCALE GENOMIC DNA]</scope>
    <source>
        <strain evidence="7 8">BE308</strain>
    </source>
</reference>
<dbReference type="InterPro" id="IPR011622">
    <property type="entry name" value="7TMR_DISM_rcpt_extracell_dom2"/>
</dbReference>
<dbReference type="PANTHER" id="PTHR45138">
    <property type="entry name" value="REGULATORY COMPONENTS OF SENSORY TRANSDUCTION SYSTEM"/>
    <property type="match status" value="1"/>
</dbReference>
<gene>
    <name evidence="7" type="ORF">J2X15_002951</name>
</gene>
<evidence type="ECO:0000256" key="4">
    <source>
        <dbReference type="SAM" id="Phobius"/>
    </source>
</evidence>
<feature type="transmembrane region" description="Helical" evidence="4">
    <location>
        <begin position="199"/>
        <end position="221"/>
    </location>
</feature>
<evidence type="ECO:0000256" key="2">
    <source>
        <dbReference type="ARBA" id="ARBA00034247"/>
    </source>
</evidence>
<evidence type="ECO:0000313" key="8">
    <source>
        <dbReference type="Proteomes" id="UP001268089"/>
    </source>
</evidence>
<keyword evidence="4" id="KW-0812">Transmembrane</keyword>
<accession>A0ABU1ZQ21</accession>
<dbReference type="InterPro" id="IPR011623">
    <property type="entry name" value="7TMR_DISM_rcpt_extracell_dom1"/>
</dbReference>
<organism evidence="7 8">
    <name type="scientific">Rhodoferax saidenbachensis</name>
    <dbReference type="NCBI Taxonomy" id="1484693"/>
    <lineage>
        <taxon>Bacteria</taxon>
        <taxon>Pseudomonadati</taxon>
        <taxon>Pseudomonadota</taxon>
        <taxon>Betaproteobacteria</taxon>
        <taxon>Burkholderiales</taxon>
        <taxon>Comamonadaceae</taxon>
        <taxon>Rhodoferax</taxon>
    </lineage>
</organism>
<dbReference type="EMBL" id="JAVDXO010000007">
    <property type="protein sequence ID" value="MDR7307647.1"/>
    <property type="molecule type" value="Genomic_DNA"/>
</dbReference>
<evidence type="ECO:0000256" key="5">
    <source>
        <dbReference type="SAM" id="SignalP"/>
    </source>
</evidence>
<dbReference type="PANTHER" id="PTHR45138:SF9">
    <property type="entry name" value="DIGUANYLATE CYCLASE DGCM-RELATED"/>
    <property type="match status" value="1"/>
</dbReference>
<dbReference type="Pfam" id="PF07696">
    <property type="entry name" value="7TMR-DISMED2"/>
    <property type="match status" value="1"/>
</dbReference>
<dbReference type="Gene3D" id="3.30.70.270">
    <property type="match status" value="1"/>
</dbReference>
<feature type="transmembrane region" description="Helical" evidence="4">
    <location>
        <begin position="349"/>
        <end position="367"/>
    </location>
</feature>
<dbReference type="CDD" id="cd01949">
    <property type="entry name" value="GGDEF"/>
    <property type="match status" value="1"/>
</dbReference>
<proteinExistence type="predicted"/>
<feature type="transmembrane region" description="Helical" evidence="4">
    <location>
        <begin position="297"/>
        <end position="315"/>
    </location>
</feature>
<dbReference type="Pfam" id="PF07695">
    <property type="entry name" value="7TMR-DISM_7TM"/>
    <property type="match status" value="1"/>
</dbReference>
<feature type="signal peptide" evidence="5">
    <location>
        <begin position="1"/>
        <end position="28"/>
    </location>
</feature>
<dbReference type="InterPro" id="IPR029787">
    <property type="entry name" value="Nucleotide_cyclase"/>
</dbReference>
<dbReference type="InterPro" id="IPR043128">
    <property type="entry name" value="Rev_trsase/Diguanyl_cyclase"/>
</dbReference>
<dbReference type="SMART" id="SM00267">
    <property type="entry name" value="GGDEF"/>
    <property type="match status" value="1"/>
</dbReference>
<keyword evidence="8" id="KW-1185">Reference proteome</keyword>
<dbReference type="RefSeq" id="WP_310344068.1">
    <property type="nucleotide sequence ID" value="NZ_JAVDXO010000007.1"/>
</dbReference>
<feature type="chain" id="PRO_5047100789" description="diguanylate cyclase" evidence="5">
    <location>
        <begin position="29"/>
        <end position="622"/>
    </location>
</feature>
<dbReference type="Proteomes" id="UP001268089">
    <property type="component" value="Unassembled WGS sequence"/>
</dbReference>
<dbReference type="Gene3D" id="2.60.40.2380">
    <property type="match status" value="1"/>
</dbReference>
<feature type="coiled-coil region" evidence="3">
    <location>
        <begin position="410"/>
        <end position="458"/>
    </location>
</feature>
<dbReference type="Pfam" id="PF00990">
    <property type="entry name" value="GGDEF"/>
    <property type="match status" value="1"/>
</dbReference>
<evidence type="ECO:0000313" key="7">
    <source>
        <dbReference type="EMBL" id="MDR7307647.1"/>
    </source>
</evidence>
<protein>
    <recommendedName>
        <fullName evidence="1">diguanylate cyclase</fullName>
        <ecNumber evidence="1">2.7.7.65</ecNumber>
    </recommendedName>
</protein>
<evidence type="ECO:0000256" key="3">
    <source>
        <dbReference type="SAM" id="Coils"/>
    </source>
</evidence>
<dbReference type="InterPro" id="IPR000160">
    <property type="entry name" value="GGDEF_dom"/>
</dbReference>
<dbReference type="PROSITE" id="PS50887">
    <property type="entry name" value="GGDEF"/>
    <property type="match status" value="1"/>
</dbReference>
<feature type="transmembrane region" description="Helical" evidence="4">
    <location>
        <begin position="257"/>
        <end position="277"/>
    </location>
</feature>
<comment type="caution">
    <text evidence="7">The sequence shown here is derived from an EMBL/GenBank/DDBJ whole genome shotgun (WGS) entry which is preliminary data.</text>
</comment>
<name>A0ABU1ZQ21_9BURK</name>
<sequence>MPFRNLQRRFCGVLIAFICLGVVVPTFAATAQEPLDLTRVLAAPVSLTAHFEYLEDPGAAWTLTDVMESARAMEFRRPNNPSSAAIGFSYTRSAVWLRLPLANPSNQPLQRVLEINYALLAHIDFYAPDARGVYQLTQTGYARPFANRPLPGRFFLLPVTLPPQSQQVVYLRVETPNSLNIPARMWEPQALQTHQHADYALQALYFGVVLAIAFYNLMLFVVLRDKNYLLYVIFSGSVALALGTFSGLGTEFVWGDIPALTTIGVNVFTAVAAAAMLEFARRILNTAALSKPLDRVLQGLIVVNGISFFALIFWFRTFTPWFIVLSVITPLVLLATGIWSALRGQRSAYFFVAAFAAILLAVVLTHLRNLGLLPTNFLTTDGTQIGSAMEMLLLSFALADRYNGMRRDQLQAQEQTLKAQEELVSTLREAEHVLEAKVEERTAELRILNRKLEALSATDGLTGIANRRHFDTTLAAEWTRAARQGHPLALGLLDVDWFKQYNDHYGHQAGDDCLRKVADTLAATMARTGDLVARYGGEEFVFIAPATSAQEALGMARKMCEALQALALPHALSDVGCVTASVGVASIIPDETSTPQTLIQAADEALYAAKAAGRNRAVLAKG</sequence>
<feature type="domain" description="GGDEF" evidence="6">
    <location>
        <begin position="486"/>
        <end position="622"/>
    </location>
</feature>
<keyword evidence="5" id="KW-0732">Signal</keyword>
<keyword evidence="4" id="KW-1133">Transmembrane helix</keyword>
<dbReference type="InterPro" id="IPR050469">
    <property type="entry name" value="Diguanylate_Cyclase"/>
</dbReference>
<dbReference type="EC" id="2.7.7.65" evidence="1"/>
<dbReference type="SUPFAM" id="SSF55073">
    <property type="entry name" value="Nucleotide cyclase"/>
    <property type="match status" value="1"/>
</dbReference>
<feature type="transmembrane region" description="Helical" evidence="4">
    <location>
        <begin position="228"/>
        <end position="245"/>
    </location>
</feature>
<evidence type="ECO:0000256" key="1">
    <source>
        <dbReference type="ARBA" id="ARBA00012528"/>
    </source>
</evidence>
<feature type="transmembrane region" description="Helical" evidence="4">
    <location>
        <begin position="321"/>
        <end position="342"/>
    </location>
</feature>
<comment type="catalytic activity">
    <reaction evidence="2">
        <text>2 GTP = 3',3'-c-di-GMP + 2 diphosphate</text>
        <dbReference type="Rhea" id="RHEA:24898"/>
        <dbReference type="ChEBI" id="CHEBI:33019"/>
        <dbReference type="ChEBI" id="CHEBI:37565"/>
        <dbReference type="ChEBI" id="CHEBI:58805"/>
        <dbReference type="EC" id="2.7.7.65"/>
    </reaction>
</comment>